<name>A0A8H7T9E8_9HELO</name>
<keyword evidence="3" id="KW-1185">Reference proteome</keyword>
<dbReference type="PANTHER" id="PTHR39599:SF1">
    <property type="entry name" value="GPI-ANCHORED PROTEIN (EUROFUNG)"/>
    <property type="match status" value="1"/>
</dbReference>
<reference evidence="2" key="1">
    <citation type="submission" date="2021-02" db="EMBL/GenBank/DDBJ databases">
        <title>Genome sequence Cadophora malorum strain M34.</title>
        <authorList>
            <person name="Stefanovic E."/>
            <person name="Vu D."/>
            <person name="Scully C."/>
            <person name="Dijksterhuis J."/>
            <person name="Roader J."/>
            <person name="Houbraken J."/>
        </authorList>
    </citation>
    <scope>NUCLEOTIDE SEQUENCE</scope>
    <source>
        <strain evidence="2">M34</strain>
    </source>
</reference>
<evidence type="ECO:0000313" key="2">
    <source>
        <dbReference type="EMBL" id="KAG4417360.1"/>
    </source>
</evidence>
<evidence type="ECO:0000313" key="3">
    <source>
        <dbReference type="Proteomes" id="UP000664132"/>
    </source>
</evidence>
<feature type="signal peptide" evidence="1">
    <location>
        <begin position="1"/>
        <end position="18"/>
    </location>
</feature>
<sequence>MRSSTTTYLSLLLLPVSALQIPSILAPFYEPHISDSLLLSNESLSTLPQEHENDLRKRDGNCPVNFNSCSTFRDSAGGACCTAGSFCTTDRARNIACCPTGATCTGSLDIATATTTGLGGGGAVFGTGTGTTTATTAPTTAVATITDGASVSYVANAFFPWPYIPTTYANSAACNSAYQDCQTNYAACTSALDGSGSGGAGFGVTIVAPNGGITATPTIQSLGVASATSICSSLSAEGCYNIVSDNCAQFGTGTEVNFVPGTTVNVAARATAGCYAVGVMAGVGLGIAGQMI</sequence>
<dbReference type="AlphaFoldDB" id="A0A8H7T9E8"/>
<accession>A0A8H7T9E8</accession>
<evidence type="ECO:0000256" key="1">
    <source>
        <dbReference type="SAM" id="SignalP"/>
    </source>
</evidence>
<dbReference type="EMBL" id="JAFJYH010000157">
    <property type="protein sequence ID" value="KAG4417360.1"/>
    <property type="molecule type" value="Genomic_DNA"/>
</dbReference>
<comment type="caution">
    <text evidence="2">The sequence shown here is derived from an EMBL/GenBank/DDBJ whole genome shotgun (WGS) entry which is preliminary data.</text>
</comment>
<dbReference type="OrthoDB" id="5410926at2759"/>
<protein>
    <submittedName>
        <fullName evidence="2">Uncharacterized protein</fullName>
    </submittedName>
</protein>
<dbReference type="PANTHER" id="PTHR39599">
    <property type="entry name" value="GPI-ANCHORED PROTEIN (EUROFUNG)-RELATED-RELATED"/>
    <property type="match status" value="1"/>
</dbReference>
<feature type="chain" id="PRO_5034364572" evidence="1">
    <location>
        <begin position="19"/>
        <end position="292"/>
    </location>
</feature>
<dbReference type="Proteomes" id="UP000664132">
    <property type="component" value="Unassembled WGS sequence"/>
</dbReference>
<organism evidence="2 3">
    <name type="scientific">Cadophora malorum</name>
    <dbReference type="NCBI Taxonomy" id="108018"/>
    <lineage>
        <taxon>Eukaryota</taxon>
        <taxon>Fungi</taxon>
        <taxon>Dikarya</taxon>
        <taxon>Ascomycota</taxon>
        <taxon>Pezizomycotina</taxon>
        <taxon>Leotiomycetes</taxon>
        <taxon>Helotiales</taxon>
        <taxon>Ploettnerulaceae</taxon>
        <taxon>Cadophora</taxon>
    </lineage>
</organism>
<keyword evidence="1" id="KW-0732">Signal</keyword>
<proteinExistence type="predicted"/>
<gene>
    <name evidence="2" type="ORF">IFR04_009501</name>
</gene>